<dbReference type="EMBL" id="BRYA01001539">
    <property type="protein sequence ID" value="GMI45255.1"/>
    <property type="molecule type" value="Genomic_DNA"/>
</dbReference>
<comment type="caution">
    <text evidence="2">The sequence shown here is derived from an EMBL/GenBank/DDBJ whole genome shotgun (WGS) entry which is preliminary data.</text>
</comment>
<feature type="signal peptide" evidence="1">
    <location>
        <begin position="1"/>
        <end position="27"/>
    </location>
</feature>
<sequence length="299" mass="31720">MSTFAYASASAFLHLLLIICPIQPTTSLNLLLDLRGLSLSPGDAVLKLSRSLYPTTKFDDEDPFLDCLSIGGGGAIEGVDLNVGGFSDDGRSASSGGSSEVSDAQPRSANFNSDYPIHGCICDTSTGVSTLMLCGQGATRWGVNPNRGMGGLHCIKEDADNDTVLRAVEGIRAGKVVLVEDPEKGKSKTSVLDMDLLSLIMDVAQPRSIVARCVTQKSSIIPIFTKMSQSDWDRRKVSTTSSGLLVPAAEGEEGEEGQGEGKKDCKKALVLPYDEGIWRACLDVLEVIKGTVEEEVGMV</sequence>
<keyword evidence="1" id="KW-0732">Signal</keyword>
<feature type="chain" id="PRO_5040768210" evidence="1">
    <location>
        <begin position="28"/>
        <end position="299"/>
    </location>
</feature>
<evidence type="ECO:0000313" key="3">
    <source>
        <dbReference type="Proteomes" id="UP001165065"/>
    </source>
</evidence>
<gene>
    <name evidence="2" type="ORF">TrCOL_g2377</name>
</gene>
<name>A0A9W7GJZ2_9STRA</name>
<accession>A0A9W7GJZ2</accession>
<dbReference type="Proteomes" id="UP001165065">
    <property type="component" value="Unassembled WGS sequence"/>
</dbReference>
<protein>
    <submittedName>
        <fullName evidence="2">Uncharacterized protein</fullName>
    </submittedName>
</protein>
<organism evidence="2 3">
    <name type="scientific">Triparma columacea</name>
    <dbReference type="NCBI Taxonomy" id="722753"/>
    <lineage>
        <taxon>Eukaryota</taxon>
        <taxon>Sar</taxon>
        <taxon>Stramenopiles</taxon>
        <taxon>Ochrophyta</taxon>
        <taxon>Bolidophyceae</taxon>
        <taxon>Parmales</taxon>
        <taxon>Triparmaceae</taxon>
        <taxon>Triparma</taxon>
    </lineage>
</organism>
<dbReference type="AlphaFoldDB" id="A0A9W7GJZ2"/>
<evidence type="ECO:0000256" key="1">
    <source>
        <dbReference type="SAM" id="SignalP"/>
    </source>
</evidence>
<evidence type="ECO:0000313" key="2">
    <source>
        <dbReference type="EMBL" id="GMI45255.1"/>
    </source>
</evidence>
<keyword evidence="3" id="KW-1185">Reference proteome</keyword>
<proteinExistence type="predicted"/>
<reference evidence="3" key="1">
    <citation type="journal article" date="2023" name="Commun. Biol.">
        <title>Genome analysis of Parmales, the sister group of diatoms, reveals the evolutionary specialization of diatoms from phago-mixotrophs to photoautotrophs.</title>
        <authorList>
            <person name="Ban H."/>
            <person name="Sato S."/>
            <person name="Yoshikawa S."/>
            <person name="Yamada K."/>
            <person name="Nakamura Y."/>
            <person name="Ichinomiya M."/>
            <person name="Sato N."/>
            <person name="Blanc-Mathieu R."/>
            <person name="Endo H."/>
            <person name="Kuwata A."/>
            <person name="Ogata H."/>
        </authorList>
    </citation>
    <scope>NUCLEOTIDE SEQUENCE [LARGE SCALE GENOMIC DNA]</scope>
</reference>